<dbReference type="EMBL" id="JABSTR010000008">
    <property type="protein sequence ID" value="KAH9377823.1"/>
    <property type="molecule type" value="Genomic_DNA"/>
</dbReference>
<name>A0A9J6GTX4_HAELO</name>
<comment type="caution">
    <text evidence="1">The sequence shown here is derived from an EMBL/GenBank/DDBJ whole genome shotgun (WGS) entry which is preliminary data.</text>
</comment>
<evidence type="ECO:0000313" key="1">
    <source>
        <dbReference type="EMBL" id="KAH9377823.1"/>
    </source>
</evidence>
<dbReference type="AlphaFoldDB" id="A0A9J6GTX4"/>
<dbReference type="VEuPathDB" id="VectorBase:HLOH_061295"/>
<accession>A0A9J6GTX4</accession>
<evidence type="ECO:0000313" key="2">
    <source>
        <dbReference type="Proteomes" id="UP000821853"/>
    </source>
</evidence>
<protein>
    <submittedName>
        <fullName evidence="1">Uncharacterized protein</fullName>
    </submittedName>
</protein>
<reference evidence="1 2" key="1">
    <citation type="journal article" date="2020" name="Cell">
        <title>Large-Scale Comparative Analyses of Tick Genomes Elucidate Their Genetic Diversity and Vector Capacities.</title>
        <authorList>
            <consortium name="Tick Genome and Microbiome Consortium (TIGMIC)"/>
            <person name="Jia N."/>
            <person name="Wang J."/>
            <person name="Shi W."/>
            <person name="Du L."/>
            <person name="Sun Y."/>
            <person name="Zhan W."/>
            <person name="Jiang J.F."/>
            <person name="Wang Q."/>
            <person name="Zhang B."/>
            <person name="Ji P."/>
            <person name="Bell-Sakyi L."/>
            <person name="Cui X.M."/>
            <person name="Yuan T.T."/>
            <person name="Jiang B.G."/>
            <person name="Yang W.F."/>
            <person name="Lam T.T."/>
            <person name="Chang Q.C."/>
            <person name="Ding S.J."/>
            <person name="Wang X.J."/>
            <person name="Zhu J.G."/>
            <person name="Ruan X.D."/>
            <person name="Zhao L."/>
            <person name="Wei J.T."/>
            <person name="Ye R.Z."/>
            <person name="Que T.C."/>
            <person name="Du C.H."/>
            <person name="Zhou Y.H."/>
            <person name="Cheng J.X."/>
            <person name="Dai P.F."/>
            <person name="Guo W.B."/>
            <person name="Han X.H."/>
            <person name="Huang E.J."/>
            <person name="Li L.F."/>
            <person name="Wei W."/>
            <person name="Gao Y.C."/>
            <person name="Liu J.Z."/>
            <person name="Shao H.Z."/>
            <person name="Wang X."/>
            <person name="Wang C.C."/>
            <person name="Yang T.C."/>
            <person name="Huo Q.B."/>
            <person name="Li W."/>
            <person name="Chen H.Y."/>
            <person name="Chen S.E."/>
            <person name="Zhou L.G."/>
            <person name="Ni X.B."/>
            <person name="Tian J.H."/>
            <person name="Sheng Y."/>
            <person name="Liu T."/>
            <person name="Pan Y.S."/>
            <person name="Xia L.Y."/>
            <person name="Li J."/>
            <person name="Zhao F."/>
            <person name="Cao W.C."/>
        </authorList>
    </citation>
    <scope>NUCLEOTIDE SEQUENCE [LARGE SCALE GENOMIC DNA]</scope>
    <source>
        <strain evidence="1">HaeL-2018</strain>
    </source>
</reference>
<organism evidence="1 2">
    <name type="scientific">Haemaphysalis longicornis</name>
    <name type="common">Bush tick</name>
    <dbReference type="NCBI Taxonomy" id="44386"/>
    <lineage>
        <taxon>Eukaryota</taxon>
        <taxon>Metazoa</taxon>
        <taxon>Ecdysozoa</taxon>
        <taxon>Arthropoda</taxon>
        <taxon>Chelicerata</taxon>
        <taxon>Arachnida</taxon>
        <taxon>Acari</taxon>
        <taxon>Parasitiformes</taxon>
        <taxon>Ixodida</taxon>
        <taxon>Ixodoidea</taxon>
        <taxon>Ixodidae</taxon>
        <taxon>Haemaphysalinae</taxon>
        <taxon>Haemaphysalis</taxon>
    </lineage>
</organism>
<keyword evidence="2" id="KW-1185">Reference proteome</keyword>
<proteinExistence type="predicted"/>
<sequence>MGDAQGGVRIFFFITFHFRKTIKTDETADEDETTCGQSSYVRISQPDLLCRPPCARTDEAAGAESKAKHFSGLGPNVQNRVVLPARFFVCVFRGVDAIVPWDSHIHHVVLGREIQYDVRPMSDSLLICNDLSRGDCGFRMDDFQFFDNGLLDEIMTNNPGSVYGRAFLQIMEGSLFVGATTSAQPCLGVPGSPVGEVAGGVRVVPQSEGLLSPSPMKRA</sequence>
<gene>
    <name evidence="1" type="ORF">HPB48_021071</name>
</gene>
<dbReference type="Proteomes" id="UP000821853">
    <property type="component" value="Unassembled WGS sequence"/>
</dbReference>